<comment type="subcellular location">
    <subcellularLocation>
        <location evidence="1">Membrane</location>
    </subcellularLocation>
</comment>
<evidence type="ECO:0000256" key="6">
    <source>
        <dbReference type="SAM" id="Phobius"/>
    </source>
</evidence>
<dbReference type="InterPro" id="IPR006694">
    <property type="entry name" value="Fatty_acid_hydroxylase"/>
</dbReference>
<comment type="caution">
    <text evidence="8">The sequence shown here is derived from an EMBL/GenBank/DDBJ whole genome shotgun (WGS) entry which is preliminary data.</text>
</comment>
<keyword evidence="2 6" id="KW-0812">Transmembrane</keyword>
<feature type="transmembrane region" description="Helical" evidence="6">
    <location>
        <begin position="93"/>
        <end position="114"/>
    </location>
</feature>
<evidence type="ECO:0000256" key="3">
    <source>
        <dbReference type="ARBA" id="ARBA00022989"/>
    </source>
</evidence>
<dbReference type="InterPro" id="IPR050307">
    <property type="entry name" value="Sterol_Desaturase_Related"/>
</dbReference>
<accession>A0ABQ0CPE6</accession>
<keyword evidence="4 6" id="KW-0472">Membrane</keyword>
<evidence type="ECO:0000313" key="9">
    <source>
        <dbReference type="Proteomes" id="UP001562357"/>
    </source>
</evidence>
<organism evidence="8 9">
    <name type="scientific">Epichloe bromicola</name>
    <dbReference type="NCBI Taxonomy" id="79588"/>
    <lineage>
        <taxon>Eukaryota</taxon>
        <taxon>Fungi</taxon>
        <taxon>Dikarya</taxon>
        <taxon>Ascomycota</taxon>
        <taxon>Pezizomycotina</taxon>
        <taxon>Sordariomycetes</taxon>
        <taxon>Hypocreomycetidae</taxon>
        <taxon>Hypocreales</taxon>
        <taxon>Clavicipitaceae</taxon>
        <taxon>Epichloe</taxon>
    </lineage>
</organism>
<evidence type="ECO:0000256" key="2">
    <source>
        <dbReference type="ARBA" id="ARBA00022692"/>
    </source>
</evidence>
<evidence type="ECO:0000256" key="1">
    <source>
        <dbReference type="ARBA" id="ARBA00004370"/>
    </source>
</evidence>
<keyword evidence="3 6" id="KW-1133">Transmembrane helix</keyword>
<evidence type="ECO:0000256" key="4">
    <source>
        <dbReference type="ARBA" id="ARBA00023136"/>
    </source>
</evidence>
<feature type="compositionally biased region" description="Basic and acidic residues" evidence="5">
    <location>
        <begin position="34"/>
        <end position="44"/>
    </location>
</feature>
<dbReference type="Proteomes" id="UP001562357">
    <property type="component" value="Unassembled WGS sequence"/>
</dbReference>
<name>A0ABQ0CPE6_9HYPO</name>
<evidence type="ECO:0000256" key="5">
    <source>
        <dbReference type="SAM" id="MobiDB-lite"/>
    </source>
</evidence>
<evidence type="ECO:0000313" key="8">
    <source>
        <dbReference type="EMBL" id="GAB0135306.1"/>
    </source>
</evidence>
<gene>
    <name evidence="8" type="primary">g3649</name>
    <name evidence="8" type="ORF">EsDP_00003649</name>
</gene>
<dbReference type="EMBL" id="BAAFGZ010000121">
    <property type="protein sequence ID" value="GAB0135306.1"/>
    <property type="molecule type" value="Genomic_DNA"/>
</dbReference>
<dbReference type="Pfam" id="PF04116">
    <property type="entry name" value="FA_hydroxylase"/>
    <property type="match status" value="1"/>
</dbReference>
<proteinExistence type="predicted"/>
<sequence length="382" mass="44827">MAVTQTQTQRSRAAQAAAVTSTDQPSNKAAAEQASRKDSMKSTWRTKDRSEWNIYQKILDRMGAHHVALDQPVPRHAKTEKVPHLGQISQHKWILFHAFVPLVLHQLFVSLTGWRITSHFAFHFYMNLFNFTLVREVHMLRRLGHKHGFLDGDVHDRDGVPDHGAAKVVWSLYKTVGARLAMMVWLAYNPDNSPLDIMSSWKWWALLPLQTGLYGVVLDFWFYVYHRAMHDVPFLWRFHRTHHLTKHPNPMLTAYADEEQEFFDMVVIPFLTWSTFWAAGMPLGFYEWWLCQQYIVYTEIWGHSGIRVHLAAPSTLSWLLSALNMELCVEDHDMHHRKGWRRSQNYGKQTRVWDRLFGTCGERVESFDANIDYVNQTYMPLF</sequence>
<evidence type="ECO:0000259" key="7">
    <source>
        <dbReference type="Pfam" id="PF04116"/>
    </source>
</evidence>
<feature type="region of interest" description="Disordered" evidence="5">
    <location>
        <begin position="1"/>
        <end position="44"/>
    </location>
</feature>
<dbReference type="PANTHER" id="PTHR11863">
    <property type="entry name" value="STEROL DESATURASE"/>
    <property type="match status" value="1"/>
</dbReference>
<protein>
    <recommendedName>
        <fullName evidence="7">Fatty acid hydroxylase domain-containing protein</fullName>
    </recommendedName>
</protein>
<feature type="domain" description="Fatty acid hydroxylase" evidence="7">
    <location>
        <begin position="213"/>
        <end position="359"/>
    </location>
</feature>
<reference evidence="9" key="1">
    <citation type="submission" date="2024-06" db="EMBL/GenBank/DDBJ databases">
        <title>Draft Genome Sequences of Epichloe bromicola Strains Isolated from Elymus ciliaris.</title>
        <authorList>
            <consortium name="Epichloe bromicola genome sequencing consortium"/>
            <person name="Miura A."/>
            <person name="Imano S."/>
            <person name="Ashida A."/>
            <person name="Sato I."/>
            <person name="Chiba S."/>
            <person name="Tanaka A."/>
            <person name="Camagna M."/>
            <person name="Takemoto D."/>
        </authorList>
    </citation>
    <scope>NUCLEOTIDE SEQUENCE [LARGE SCALE GENOMIC DNA]</scope>
    <source>
        <strain evidence="9">DP</strain>
    </source>
</reference>
<feature type="transmembrane region" description="Helical" evidence="6">
    <location>
        <begin position="203"/>
        <end position="225"/>
    </location>
</feature>
<feature type="compositionally biased region" description="Low complexity" evidence="5">
    <location>
        <begin position="1"/>
        <end position="22"/>
    </location>
</feature>
<keyword evidence="9" id="KW-1185">Reference proteome</keyword>